<keyword evidence="3 5" id="KW-0732">Signal</keyword>
<evidence type="ECO:0000256" key="2">
    <source>
        <dbReference type="ARBA" id="ARBA00006671"/>
    </source>
</evidence>
<keyword evidence="7" id="KW-1185">Reference proteome</keyword>
<feature type="signal peptide" evidence="5">
    <location>
        <begin position="1"/>
        <end position="21"/>
    </location>
</feature>
<dbReference type="InterPro" id="IPR039458">
    <property type="entry name" value="FimA-like"/>
</dbReference>
<evidence type="ECO:0000313" key="7">
    <source>
        <dbReference type="Proteomes" id="UP001629246"/>
    </source>
</evidence>
<dbReference type="InterPro" id="IPR050263">
    <property type="entry name" value="Bact_Fimbrial_Adh_Pro"/>
</dbReference>
<dbReference type="PANTHER" id="PTHR33420">
    <property type="entry name" value="FIMBRIAL SUBUNIT ELFA-RELATED"/>
    <property type="match status" value="1"/>
</dbReference>
<dbReference type="Proteomes" id="UP001629246">
    <property type="component" value="Unassembled WGS sequence"/>
</dbReference>
<comment type="caution">
    <text evidence="6">The sequence shown here is derived from an EMBL/GenBank/DDBJ whole genome shotgun (WGS) entry which is preliminary data.</text>
</comment>
<organism evidence="6 7">
    <name type="scientific">Herbaspirillum lusitanum</name>
    <dbReference type="NCBI Taxonomy" id="213312"/>
    <lineage>
        <taxon>Bacteria</taxon>
        <taxon>Pseudomonadati</taxon>
        <taxon>Pseudomonadota</taxon>
        <taxon>Betaproteobacteria</taxon>
        <taxon>Burkholderiales</taxon>
        <taxon>Oxalobacteraceae</taxon>
        <taxon>Herbaspirillum</taxon>
    </lineage>
</organism>
<dbReference type="RefSeq" id="WP_408155012.1">
    <property type="nucleotide sequence ID" value="NZ_JAQQFM010000002.1"/>
</dbReference>
<comment type="subcellular location">
    <subcellularLocation>
        <location evidence="1">Fimbrium</location>
    </subcellularLocation>
</comment>
<dbReference type="Gene3D" id="2.60.40.1090">
    <property type="entry name" value="Fimbrial-type adhesion domain"/>
    <property type="match status" value="1"/>
</dbReference>
<keyword evidence="4" id="KW-0281">Fimbrium</keyword>
<evidence type="ECO:0000313" key="6">
    <source>
        <dbReference type="EMBL" id="MFL9923396.1"/>
    </source>
</evidence>
<dbReference type="InterPro" id="IPR036937">
    <property type="entry name" value="Adhesion_dom_fimbrial_sf"/>
</dbReference>
<evidence type="ECO:0000256" key="1">
    <source>
        <dbReference type="ARBA" id="ARBA00004561"/>
    </source>
</evidence>
<accession>A0ABW9A3H1</accession>
<dbReference type="Pfam" id="PF16970">
    <property type="entry name" value="FimA"/>
    <property type="match status" value="1"/>
</dbReference>
<comment type="similarity">
    <text evidence="2">Belongs to the fimbrial protein family.</text>
</comment>
<proteinExistence type="inferred from homology"/>
<evidence type="ECO:0000256" key="5">
    <source>
        <dbReference type="SAM" id="SignalP"/>
    </source>
</evidence>
<dbReference type="InterPro" id="IPR008966">
    <property type="entry name" value="Adhesion_dom_sf"/>
</dbReference>
<evidence type="ECO:0000256" key="3">
    <source>
        <dbReference type="ARBA" id="ARBA00022729"/>
    </source>
</evidence>
<protein>
    <submittedName>
        <fullName evidence="6">Fimbrial protein</fullName>
    </submittedName>
</protein>
<feature type="chain" id="PRO_5046914273" evidence="5">
    <location>
        <begin position="22"/>
        <end position="174"/>
    </location>
</feature>
<evidence type="ECO:0000256" key="4">
    <source>
        <dbReference type="ARBA" id="ARBA00023263"/>
    </source>
</evidence>
<dbReference type="EMBL" id="JAQQFM010000002">
    <property type="protein sequence ID" value="MFL9923396.1"/>
    <property type="molecule type" value="Genomic_DNA"/>
</dbReference>
<dbReference type="SUPFAM" id="SSF49401">
    <property type="entry name" value="Bacterial adhesins"/>
    <property type="match status" value="1"/>
</dbReference>
<reference evidence="6 7" key="1">
    <citation type="journal article" date="2024" name="Chem. Sci.">
        <title>Discovery of megapolipeptins by genome mining of a Burkholderiales bacteria collection.</title>
        <authorList>
            <person name="Paulo B.S."/>
            <person name="Recchia M.J.J."/>
            <person name="Lee S."/>
            <person name="Fergusson C.H."/>
            <person name="Romanowski S.B."/>
            <person name="Hernandez A."/>
            <person name="Krull N."/>
            <person name="Liu D.Y."/>
            <person name="Cavanagh H."/>
            <person name="Bos A."/>
            <person name="Gray C.A."/>
            <person name="Murphy B.T."/>
            <person name="Linington R.G."/>
            <person name="Eustaquio A.S."/>
        </authorList>
    </citation>
    <scope>NUCLEOTIDE SEQUENCE [LARGE SCALE GENOMIC DNA]</scope>
    <source>
        <strain evidence="6 7">RL21-008-BIB-A</strain>
    </source>
</reference>
<dbReference type="PANTHER" id="PTHR33420:SF3">
    <property type="entry name" value="FIMBRIAL SUBUNIT ELFA"/>
    <property type="match status" value="1"/>
</dbReference>
<name>A0ABW9A3H1_9BURK</name>
<sequence length="174" mass="17924">MKKTVLATMFAVAMIPAFSYAADGKIDFTGEVTGQTCKINNGAPNMTVALPKVSTTTLKDAGATAGNTVFTIKLTECSPASGSARAYFEPGPTVDLATGRLKLTNTDGAKNVQIGLANTSGEEIKIGQSGSTTNPWVSIGSGAADLPYLARYVSLGSAEAGKVASNVMYTIEFQ</sequence>
<gene>
    <name evidence="6" type="ORF">PQR62_03900</name>
</gene>